<dbReference type="InterPro" id="IPR000477">
    <property type="entry name" value="RT_dom"/>
</dbReference>
<evidence type="ECO:0000259" key="9">
    <source>
        <dbReference type="PROSITE" id="PS50878"/>
    </source>
</evidence>
<dbReference type="InterPro" id="IPR043128">
    <property type="entry name" value="Rev_trsase/Diguanyl_cyclase"/>
</dbReference>
<dbReference type="GO" id="GO:0015074">
    <property type="term" value="P:DNA integration"/>
    <property type="evidence" value="ECO:0007669"/>
    <property type="project" value="InterPro"/>
</dbReference>
<keyword evidence="7" id="KW-0695">RNA-directed DNA polymerase</keyword>
<dbReference type="Gene3D" id="3.10.10.10">
    <property type="entry name" value="HIV Type 1 Reverse Transcriptase, subunit A, domain 1"/>
    <property type="match status" value="1"/>
</dbReference>
<dbReference type="InterPro" id="IPR001584">
    <property type="entry name" value="Integrase_cat-core"/>
</dbReference>
<keyword evidence="2" id="KW-0808">Transferase</keyword>
<dbReference type="FunFam" id="1.10.340.70:FF:000001">
    <property type="entry name" value="Retrovirus-related Pol polyprotein from transposon gypsy-like Protein"/>
    <property type="match status" value="1"/>
</dbReference>
<proteinExistence type="predicted"/>
<dbReference type="GO" id="GO:0004519">
    <property type="term" value="F:endonuclease activity"/>
    <property type="evidence" value="ECO:0007669"/>
    <property type="project" value="UniProtKB-KW"/>
</dbReference>
<dbReference type="Gene3D" id="3.10.20.370">
    <property type="match status" value="1"/>
</dbReference>
<dbReference type="Pfam" id="PF17921">
    <property type="entry name" value="Integrase_H2C2"/>
    <property type="match status" value="1"/>
</dbReference>
<evidence type="ECO:0000256" key="2">
    <source>
        <dbReference type="ARBA" id="ARBA00022679"/>
    </source>
</evidence>
<evidence type="ECO:0000313" key="13">
    <source>
        <dbReference type="Proteomes" id="UP000663829"/>
    </source>
</evidence>
<dbReference type="FunFam" id="3.30.420.10:FF:000032">
    <property type="entry name" value="Retrovirus-related Pol polyprotein from transposon 297-like Protein"/>
    <property type="match status" value="1"/>
</dbReference>
<organism evidence="11 13">
    <name type="scientific">Didymodactylos carnosus</name>
    <dbReference type="NCBI Taxonomy" id="1234261"/>
    <lineage>
        <taxon>Eukaryota</taxon>
        <taxon>Metazoa</taxon>
        <taxon>Spiralia</taxon>
        <taxon>Gnathifera</taxon>
        <taxon>Rotifera</taxon>
        <taxon>Eurotatoria</taxon>
        <taxon>Bdelloidea</taxon>
        <taxon>Philodinida</taxon>
        <taxon>Philodinidae</taxon>
        <taxon>Didymodactylos</taxon>
    </lineage>
</organism>
<evidence type="ECO:0000259" key="10">
    <source>
        <dbReference type="PROSITE" id="PS50994"/>
    </source>
</evidence>
<accession>A0A814K7U9</accession>
<dbReference type="Gene3D" id="3.30.420.10">
    <property type="entry name" value="Ribonuclease H-like superfamily/Ribonuclease H"/>
    <property type="match status" value="1"/>
</dbReference>
<dbReference type="Proteomes" id="UP000663829">
    <property type="component" value="Unassembled WGS sequence"/>
</dbReference>
<dbReference type="InterPro" id="IPR012337">
    <property type="entry name" value="RNaseH-like_sf"/>
</dbReference>
<evidence type="ECO:0000256" key="3">
    <source>
        <dbReference type="ARBA" id="ARBA00022695"/>
    </source>
</evidence>
<evidence type="ECO:0000256" key="5">
    <source>
        <dbReference type="ARBA" id="ARBA00022759"/>
    </source>
</evidence>
<keyword evidence="5" id="KW-0255">Endonuclease</keyword>
<dbReference type="GO" id="GO:0003676">
    <property type="term" value="F:nucleic acid binding"/>
    <property type="evidence" value="ECO:0007669"/>
    <property type="project" value="InterPro"/>
</dbReference>
<comment type="caution">
    <text evidence="11">The sequence shown here is derived from an EMBL/GenBank/DDBJ whole genome shotgun (WGS) entry which is preliminary data.</text>
</comment>
<dbReference type="PANTHER" id="PTHR37984">
    <property type="entry name" value="PROTEIN CBG26694"/>
    <property type="match status" value="1"/>
</dbReference>
<keyword evidence="4" id="KW-0540">Nuclease</keyword>
<dbReference type="Gene3D" id="3.30.70.270">
    <property type="match status" value="2"/>
</dbReference>
<feature type="compositionally biased region" description="Polar residues" evidence="8">
    <location>
        <begin position="43"/>
        <end position="55"/>
    </location>
</feature>
<name>A0A814K7U9_9BILA</name>
<dbReference type="Pfam" id="PF00078">
    <property type="entry name" value="RVT_1"/>
    <property type="match status" value="1"/>
</dbReference>
<gene>
    <name evidence="11" type="ORF">GPM918_LOCUS16123</name>
    <name evidence="12" type="ORF">SRO942_LOCUS16123</name>
</gene>
<keyword evidence="1" id="KW-0645">Protease</keyword>
<evidence type="ECO:0000256" key="6">
    <source>
        <dbReference type="ARBA" id="ARBA00022801"/>
    </source>
</evidence>
<dbReference type="GO" id="GO:0003964">
    <property type="term" value="F:RNA-directed DNA polymerase activity"/>
    <property type="evidence" value="ECO:0007669"/>
    <property type="project" value="UniProtKB-KW"/>
</dbReference>
<dbReference type="CDD" id="cd01647">
    <property type="entry name" value="RT_LTR"/>
    <property type="match status" value="1"/>
</dbReference>
<evidence type="ECO:0000313" key="12">
    <source>
        <dbReference type="EMBL" id="CAF3817566.1"/>
    </source>
</evidence>
<evidence type="ECO:0000256" key="7">
    <source>
        <dbReference type="ARBA" id="ARBA00022918"/>
    </source>
</evidence>
<dbReference type="PANTHER" id="PTHR37984:SF5">
    <property type="entry name" value="PROTEIN NYNRIN-LIKE"/>
    <property type="match status" value="1"/>
</dbReference>
<dbReference type="Pfam" id="PF00665">
    <property type="entry name" value="rve"/>
    <property type="match status" value="1"/>
</dbReference>
<reference evidence="11" key="1">
    <citation type="submission" date="2021-02" db="EMBL/GenBank/DDBJ databases">
        <authorList>
            <person name="Nowell W R."/>
        </authorList>
    </citation>
    <scope>NUCLEOTIDE SEQUENCE</scope>
</reference>
<dbReference type="GO" id="GO:0006508">
    <property type="term" value="P:proteolysis"/>
    <property type="evidence" value="ECO:0007669"/>
    <property type="project" value="UniProtKB-KW"/>
</dbReference>
<dbReference type="FunFam" id="3.10.10.10:FF:000007">
    <property type="entry name" value="Retrovirus-related Pol polyprotein from transposon 17.6-like Protein"/>
    <property type="match status" value="1"/>
</dbReference>
<dbReference type="SUPFAM" id="SSF53098">
    <property type="entry name" value="Ribonuclease H-like"/>
    <property type="match status" value="1"/>
</dbReference>
<dbReference type="InterPro" id="IPR041588">
    <property type="entry name" value="Integrase_H2C2"/>
</dbReference>
<dbReference type="Gene3D" id="1.10.340.70">
    <property type="match status" value="1"/>
</dbReference>
<dbReference type="InterPro" id="IPR041373">
    <property type="entry name" value="RT_RNaseH"/>
</dbReference>
<dbReference type="GO" id="GO:0008233">
    <property type="term" value="F:peptidase activity"/>
    <property type="evidence" value="ECO:0007669"/>
    <property type="project" value="UniProtKB-KW"/>
</dbReference>
<dbReference type="SUPFAM" id="SSF56672">
    <property type="entry name" value="DNA/RNA polymerases"/>
    <property type="match status" value="1"/>
</dbReference>
<evidence type="ECO:0000313" key="11">
    <source>
        <dbReference type="EMBL" id="CAF1047832.1"/>
    </source>
</evidence>
<feature type="domain" description="Integrase catalytic" evidence="10">
    <location>
        <begin position="820"/>
        <end position="990"/>
    </location>
</feature>
<dbReference type="InterPro" id="IPR050951">
    <property type="entry name" value="Retrovirus_Pol_polyprotein"/>
</dbReference>
<keyword evidence="3" id="KW-0548">Nucleotidyltransferase</keyword>
<dbReference type="InterPro" id="IPR036397">
    <property type="entry name" value="RNaseH_sf"/>
</dbReference>
<feature type="region of interest" description="Disordered" evidence="8">
    <location>
        <begin position="23"/>
        <end position="59"/>
    </location>
</feature>
<dbReference type="FunFam" id="3.10.20.370:FF:000001">
    <property type="entry name" value="Retrovirus-related Pol polyprotein from transposon 17.6-like protein"/>
    <property type="match status" value="1"/>
</dbReference>
<keyword evidence="6" id="KW-0378">Hydrolase</keyword>
<dbReference type="Pfam" id="PF17917">
    <property type="entry name" value="RT_RNaseH"/>
    <property type="match status" value="1"/>
</dbReference>
<evidence type="ECO:0000256" key="1">
    <source>
        <dbReference type="ARBA" id="ARBA00022670"/>
    </source>
</evidence>
<dbReference type="CDD" id="cd09274">
    <property type="entry name" value="RNase_HI_RT_Ty3"/>
    <property type="match status" value="1"/>
</dbReference>
<dbReference type="PROSITE" id="PS50878">
    <property type="entry name" value="RT_POL"/>
    <property type="match status" value="1"/>
</dbReference>
<dbReference type="EMBL" id="CAJOBC010004173">
    <property type="protein sequence ID" value="CAF3817566.1"/>
    <property type="molecule type" value="Genomic_DNA"/>
</dbReference>
<dbReference type="EMBL" id="CAJNOQ010004173">
    <property type="protein sequence ID" value="CAF1047832.1"/>
    <property type="molecule type" value="Genomic_DNA"/>
</dbReference>
<evidence type="ECO:0000256" key="8">
    <source>
        <dbReference type="SAM" id="MobiDB-lite"/>
    </source>
</evidence>
<protein>
    <submittedName>
        <fullName evidence="11">Uncharacterized protein</fullName>
    </submittedName>
</protein>
<dbReference type="Proteomes" id="UP000681722">
    <property type="component" value="Unassembled WGS sequence"/>
</dbReference>
<keyword evidence="13" id="KW-1185">Reference proteome</keyword>
<sequence length="1399" mass="159560">MDFLERHNVTLFCKEKRIEFRNRREERHDPPSELLFQPPRQLNLPSSTQHHSATSVGLGKKSRNAANYILQARESIKIPPYAYVGVPVKPHRPFKDYSDHSEYDVTSMTHCPAVANGVISPCDDLFIQVANFSRSSMIIHQHQKLAYMERMNQNQVNVVNLSSTAKENLSKTEINSCIDLSQTGLDSKQKCLIKKLIESYPEVFRDKLGRTSLLKHHIQLEPNTKPVNKPPYRIAPERRKIVDKELKDMLESGTISGSNSPYASPIVLAAKKDGSLRFCVDYRRLNAATVRDAYPIPRIDDTLDSLQQAKFVSTLDLKSGYWQVEMDQESKQKTAFITHKGLFEFNVMPYGLTNGPATFQRLMDIVLAGFKWQCCLVYIDDIVIFSPTFDQHLIDLNNVLHKIREAELTLKTSKCQFCRRELKYLGHLVTPEGIKPDPSIVSSVREFPRPQKIRTLQSFLGLTGYYRRFIKNYAKIAEPLLEQLRNNKNNHLNWNAPCEEAFNLLKQILIKAPMMCIPDFDQQFILELDASDYGLGAVLAQELDRKKSVVAYASRTLTPAERKYGATEKEALAIVWATKHFRPYLEGGKVLVRSDCKALQWLKSAKDPTGRLARWAMKLSAFDLEIKHRPGTSNQNADALSRYPVEVHSPYSSNYSNEKEINSLDTAVNIWESCNILEDIKEEQKKDSKLKPIIDYLLNNTTKSNSPPSKSFRKTASQYVIINGILYKTRSRNSNEHESVPGKKNMIVIPQNRQQQILEWAHDHPTSGHSGLHKTLYRLLTRVYWPGLRRDVFKYTQACSSCQQFKYCNRPSSTPMQLHLVTEPWHTIEIDMMGPFPPTQRQKQYLLVVVDYFTRWVEMFPLRTTTATDMAIVIVNEVICRYGCPKYILSDNGPQFVAEMFTAICKDLGIKNKFTATYHPQTNMTERVNKTVKQMVAQYAEGKPNSWDKEIAKLAFSIRTSVNDSTGQSPAFLNLSREPQLPLDLILDDPTEGPPVPPDKIKHVTLSYRDRLSQDLKYAHYIAKEHSEVQKINQNNYYDRHTTQRNYAEGQLVWVAIPPGLMPEKLTPKWQGPCKILRQISPSSFKVQRLSDGVILGTVNSDRLKPYYELKTTSTAEDNLKPPASLMSLPLTPVITKQNIIPPEPLLRRTSRVRRPTTRLPTSTISHAATGTFFEYIGPYIPSNKIIKNSVSFPMGKATCHLIPPTPAKRIPECASLFETREQNLSSRSSKSLTRNTNQQHPKGIRITRHRRFIGEIIGIGIGTAALALSAANTVQLVQLKKVIAENENRLTQSEIKIREGEVKMEVYEKGQIMQAIELKNTQSLLNATTEIVNEHSSAIEYINQRLSRLEDKQQQSFLDVAINDITSNRLTLSYIDSSDASAIVRDVPHETKNRTKQM</sequence>
<evidence type="ECO:0000256" key="4">
    <source>
        <dbReference type="ARBA" id="ARBA00022722"/>
    </source>
</evidence>
<dbReference type="PROSITE" id="PS50994">
    <property type="entry name" value="INTEGRASE"/>
    <property type="match status" value="1"/>
</dbReference>
<feature type="domain" description="Reverse transcriptase" evidence="9">
    <location>
        <begin position="250"/>
        <end position="429"/>
    </location>
</feature>
<dbReference type="OrthoDB" id="4369127at2759"/>
<dbReference type="FunFam" id="3.30.70.270:FF:000020">
    <property type="entry name" value="Transposon Tf2-6 polyprotein-like Protein"/>
    <property type="match status" value="1"/>
</dbReference>
<dbReference type="InterPro" id="IPR043502">
    <property type="entry name" value="DNA/RNA_pol_sf"/>
</dbReference>